<evidence type="ECO:0000256" key="1">
    <source>
        <dbReference type="SAM" id="MobiDB-lite"/>
    </source>
</evidence>
<organism evidence="2 3">
    <name type="scientific">Candidatus Kaiserbacteria bacterium CG10_big_fil_rev_8_21_14_0_10_59_10</name>
    <dbReference type="NCBI Taxonomy" id="1974612"/>
    <lineage>
        <taxon>Bacteria</taxon>
        <taxon>Candidatus Kaiseribacteriota</taxon>
    </lineage>
</organism>
<name>A0A2H0U6T5_9BACT</name>
<sequence>MKNAHELLQRTEPFPGAETSAAHSQGQLDPTRVIEIFSRRKEMLFSIEKDISAALYDAIRAKVEYENTVMLAMIEDDAQATETRRRLNTTLKAEYFAKKPLDADLV</sequence>
<feature type="region of interest" description="Disordered" evidence="1">
    <location>
        <begin position="1"/>
        <end position="27"/>
    </location>
</feature>
<proteinExistence type="predicted"/>
<reference evidence="3" key="1">
    <citation type="submission" date="2017-09" db="EMBL/GenBank/DDBJ databases">
        <title>Depth-based differentiation of microbial function through sediment-hosted aquifers and enrichment of novel symbionts in the deep terrestrial subsurface.</title>
        <authorList>
            <person name="Probst A.J."/>
            <person name="Ladd B."/>
            <person name="Jarett J.K."/>
            <person name="Geller-Mcgrath D.E."/>
            <person name="Sieber C.M.K."/>
            <person name="Emerson J.B."/>
            <person name="Anantharaman K."/>
            <person name="Thomas B.C."/>
            <person name="Malmstrom R."/>
            <person name="Stieglmeier M."/>
            <person name="Klingl A."/>
            <person name="Woyke T."/>
            <person name="Ryan C.M."/>
            <person name="Banfield J.F."/>
        </authorList>
    </citation>
    <scope>NUCLEOTIDE SEQUENCE [LARGE SCALE GENOMIC DNA]</scope>
</reference>
<dbReference type="Proteomes" id="UP000231379">
    <property type="component" value="Unassembled WGS sequence"/>
</dbReference>
<evidence type="ECO:0000313" key="3">
    <source>
        <dbReference type="Proteomes" id="UP000231379"/>
    </source>
</evidence>
<dbReference type="EMBL" id="PFBM01000023">
    <property type="protein sequence ID" value="PIR82139.1"/>
    <property type="molecule type" value="Genomic_DNA"/>
</dbReference>
<gene>
    <name evidence="2" type="ORF">COU20_04035</name>
</gene>
<protein>
    <submittedName>
        <fullName evidence="2">Uncharacterized protein</fullName>
    </submittedName>
</protein>
<comment type="caution">
    <text evidence="2">The sequence shown here is derived from an EMBL/GenBank/DDBJ whole genome shotgun (WGS) entry which is preliminary data.</text>
</comment>
<dbReference type="AlphaFoldDB" id="A0A2H0U6T5"/>
<evidence type="ECO:0000313" key="2">
    <source>
        <dbReference type="EMBL" id="PIR82139.1"/>
    </source>
</evidence>
<accession>A0A2H0U6T5</accession>